<protein>
    <recommendedName>
        <fullName evidence="2">Aminoglycoside phosphotransferase domain-containing protein</fullName>
    </recommendedName>
</protein>
<dbReference type="InterPro" id="IPR017441">
    <property type="entry name" value="Protein_kinase_ATP_BS"/>
</dbReference>
<dbReference type="EMBL" id="MGFS01000021">
    <property type="protein sequence ID" value="OGM11303.1"/>
    <property type="molecule type" value="Genomic_DNA"/>
</dbReference>
<dbReference type="Gene3D" id="3.90.1200.10">
    <property type="match status" value="1"/>
</dbReference>
<dbReference type="PROSITE" id="PS00107">
    <property type="entry name" value="PROTEIN_KINASE_ATP"/>
    <property type="match status" value="1"/>
</dbReference>
<evidence type="ECO:0000313" key="4">
    <source>
        <dbReference type="Proteomes" id="UP000177053"/>
    </source>
</evidence>
<comment type="caution">
    <text evidence="3">The sequence shown here is derived from an EMBL/GenBank/DDBJ whole genome shotgun (WGS) entry which is preliminary data.</text>
</comment>
<feature type="domain" description="Aminoglycoside phosphotransferase" evidence="2">
    <location>
        <begin position="206"/>
        <end position="323"/>
    </location>
</feature>
<dbReference type="SUPFAM" id="SSF56112">
    <property type="entry name" value="Protein kinase-like (PK-like)"/>
    <property type="match status" value="1"/>
</dbReference>
<dbReference type="PANTHER" id="PTHR23020:SF41">
    <property type="entry name" value="AMINOGLYCOSIDE PHOSPHOTRANSFERASE DOMAIN-CONTAINING PROTEIN"/>
    <property type="match status" value="1"/>
</dbReference>
<proteinExistence type="predicted"/>
<feature type="binding site" evidence="1">
    <location>
        <position position="92"/>
    </location>
    <ligand>
        <name>ATP</name>
        <dbReference type="ChEBI" id="CHEBI:30616"/>
    </ligand>
</feature>
<keyword evidence="1" id="KW-0547">Nucleotide-binding</keyword>
<name>A0A1F7X8M5_9BACT</name>
<organism evidence="3 4">
    <name type="scientific">Candidatus Woesebacteria bacterium RBG_16_34_12</name>
    <dbReference type="NCBI Taxonomy" id="1802480"/>
    <lineage>
        <taxon>Bacteria</taxon>
        <taxon>Candidatus Woeseibacteriota</taxon>
    </lineage>
</organism>
<dbReference type="AlphaFoldDB" id="A0A1F7X8M5"/>
<dbReference type="Pfam" id="PF01636">
    <property type="entry name" value="APH"/>
    <property type="match status" value="1"/>
</dbReference>
<accession>A0A1F7X8M5</accession>
<evidence type="ECO:0000259" key="2">
    <source>
        <dbReference type="Pfam" id="PF01636"/>
    </source>
</evidence>
<dbReference type="Proteomes" id="UP000177053">
    <property type="component" value="Unassembled WGS sequence"/>
</dbReference>
<evidence type="ECO:0000313" key="3">
    <source>
        <dbReference type="EMBL" id="OGM11303.1"/>
    </source>
</evidence>
<dbReference type="PANTHER" id="PTHR23020">
    <property type="entry name" value="UNCHARACTERIZED NUCLEAR HORMONE RECEPTOR-RELATED"/>
    <property type="match status" value="1"/>
</dbReference>
<gene>
    <name evidence="3" type="ORF">A2Z22_05125</name>
</gene>
<evidence type="ECO:0000256" key="1">
    <source>
        <dbReference type="PROSITE-ProRule" id="PRU10141"/>
    </source>
</evidence>
<dbReference type="GO" id="GO:0005524">
    <property type="term" value="F:ATP binding"/>
    <property type="evidence" value="ECO:0007669"/>
    <property type="project" value="UniProtKB-UniRule"/>
</dbReference>
<dbReference type="InterPro" id="IPR011009">
    <property type="entry name" value="Kinase-like_dom_sf"/>
</dbReference>
<sequence length="400" mass="46902">MIKTKQTEQFEFFSKNDNGLLTFPKAIKSKSVNEKLIINILENSFFSKNHKNTSFVSTYLGGGFHSEVTGGEFQKIVFEDKTNKKLLSVVLKHSPSFGNEQKKLFKLLNSLGFVELVKILRKYPSNQVNRRELMFYRYLADEVCIKVPSFYFGAINPRTEETWLVLEDLLNWSKIKPGDKRWTSFRLKMVLMKMAKFHSVFWDKSLNLNQFDWIGRWWADRENDYMSKDVALFGLWACRRIYPDILTLNLYKKLSEVISHRELIGNIFLQQKQTLIHWDFNPNNILFNKLNTNEGNLALLDWQVVSIGIPHLDVAQLIVANMGIENEDDVVDLVKNYIFFLKKYIGETIDSKQFMKIFDLAILDHFFRVCAPVLINSNSESLAEWNNCLGWIRGRSLFWL</sequence>
<keyword evidence="1" id="KW-0067">ATP-binding</keyword>
<dbReference type="InterPro" id="IPR052961">
    <property type="entry name" value="Oxido-Kinase-like_Enzymes"/>
</dbReference>
<dbReference type="InterPro" id="IPR002575">
    <property type="entry name" value="Aminoglycoside_PTrfase"/>
</dbReference>
<reference evidence="3 4" key="1">
    <citation type="journal article" date="2016" name="Nat. Commun.">
        <title>Thousands of microbial genomes shed light on interconnected biogeochemical processes in an aquifer system.</title>
        <authorList>
            <person name="Anantharaman K."/>
            <person name="Brown C.T."/>
            <person name="Hug L.A."/>
            <person name="Sharon I."/>
            <person name="Castelle C.J."/>
            <person name="Probst A.J."/>
            <person name="Thomas B.C."/>
            <person name="Singh A."/>
            <person name="Wilkins M.J."/>
            <person name="Karaoz U."/>
            <person name="Brodie E.L."/>
            <person name="Williams K.H."/>
            <person name="Hubbard S.S."/>
            <person name="Banfield J.F."/>
        </authorList>
    </citation>
    <scope>NUCLEOTIDE SEQUENCE [LARGE SCALE GENOMIC DNA]</scope>
</reference>